<dbReference type="AlphaFoldDB" id="A0AAZ3QMJ1"/>
<dbReference type="GO" id="GO:0003677">
    <property type="term" value="F:DNA binding"/>
    <property type="evidence" value="ECO:0007669"/>
    <property type="project" value="InterPro"/>
</dbReference>
<dbReference type="InterPro" id="IPR002492">
    <property type="entry name" value="Transposase_Tc1-like"/>
</dbReference>
<proteinExistence type="predicted"/>
<dbReference type="InterPro" id="IPR052338">
    <property type="entry name" value="Transposase_5"/>
</dbReference>
<evidence type="ECO:0008006" key="5">
    <source>
        <dbReference type="Google" id="ProtNLM"/>
    </source>
</evidence>
<reference evidence="3" key="3">
    <citation type="submission" date="2025-09" db="UniProtKB">
        <authorList>
            <consortium name="Ensembl"/>
        </authorList>
    </citation>
    <scope>IDENTIFICATION</scope>
</reference>
<dbReference type="PANTHER" id="PTHR23022:SF135">
    <property type="entry name" value="SI:DKEY-77F5.3"/>
    <property type="match status" value="1"/>
</dbReference>
<protein>
    <recommendedName>
        <fullName evidence="5">Tc1-like transposase DDE domain-containing protein</fullName>
    </recommendedName>
</protein>
<dbReference type="Proteomes" id="UP000694402">
    <property type="component" value="Unassembled WGS sequence"/>
</dbReference>
<reference evidence="4" key="1">
    <citation type="journal article" date="2018" name="PLoS ONE">
        <title>Chinook salmon (Oncorhynchus tshawytscha) genome and transcriptome.</title>
        <authorList>
            <person name="Christensen K.A."/>
            <person name="Leong J.S."/>
            <person name="Sakhrani D."/>
            <person name="Biagi C.A."/>
            <person name="Minkley D.R."/>
            <person name="Withler R.E."/>
            <person name="Rondeau E.B."/>
            <person name="Koop B.F."/>
            <person name="Devlin R.H."/>
        </authorList>
    </citation>
    <scope>NUCLEOTIDE SEQUENCE [LARGE SCALE GENOMIC DNA]</scope>
</reference>
<evidence type="ECO:0000259" key="2">
    <source>
        <dbReference type="Pfam" id="PF13358"/>
    </source>
</evidence>
<dbReference type="PANTHER" id="PTHR23022">
    <property type="entry name" value="TRANSPOSABLE ELEMENT-RELATED"/>
    <property type="match status" value="1"/>
</dbReference>
<organism evidence="3 4">
    <name type="scientific">Oncorhynchus tshawytscha</name>
    <name type="common">Chinook salmon</name>
    <name type="synonym">Salmo tshawytscha</name>
    <dbReference type="NCBI Taxonomy" id="74940"/>
    <lineage>
        <taxon>Eukaryota</taxon>
        <taxon>Metazoa</taxon>
        <taxon>Chordata</taxon>
        <taxon>Craniata</taxon>
        <taxon>Vertebrata</taxon>
        <taxon>Euteleostomi</taxon>
        <taxon>Actinopterygii</taxon>
        <taxon>Neopterygii</taxon>
        <taxon>Teleostei</taxon>
        <taxon>Protacanthopterygii</taxon>
        <taxon>Salmoniformes</taxon>
        <taxon>Salmonidae</taxon>
        <taxon>Salmoninae</taxon>
        <taxon>Oncorhynchus</taxon>
    </lineage>
</organism>
<dbReference type="GO" id="GO:0006313">
    <property type="term" value="P:DNA transposition"/>
    <property type="evidence" value="ECO:0007669"/>
    <property type="project" value="InterPro"/>
</dbReference>
<dbReference type="GeneTree" id="ENSGT01120000271870"/>
<feature type="domain" description="Transposase Tc1-like" evidence="1">
    <location>
        <begin position="2"/>
        <end position="60"/>
    </location>
</feature>
<evidence type="ECO:0000259" key="1">
    <source>
        <dbReference type="Pfam" id="PF01498"/>
    </source>
</evidence>
<dbReference type="Pfam" id="PF01498">
    <property type="entry name" value="HTH_Tnp_Tc3_2"/>
    <property type="match status" value="1"/>
</dbReference>
<dbReference type="InterPro" id="IPR036397">
    <property type="entry name" value="RNaseH_sf"/>
</dbReference>
<reference evidence="3" key="2">
    <citation type="submission" date="2025-08" db="UniProtKB">
        <authorList>
            <consortium name="Ensembl"/>
        </authorList>
    </citation>
    <scope>IDENTIFICATION</scope>
</reference>
<dbReference type="GO" id="GO:0015074">
    <property type="term" value="P:DNA integration"/>
    <property type="evidence" value="ECO:0007669"/>
    <property type="project" value="InterPro"/>
</dbReference>
<evidence type="ECO:0000313" key="3">
    <source>
        <dbReference type="Ensembl" id="ENSOTSP00005129500.1"/>
    </source>
</evidence>
<sequence>MVTLTELQSSSVKMGEHSRRTSISAGLHQSVLYVRVARWTPQLSKRHVTSRLEFAKRHLKDSTMRETRFSGLIEFFSLNAKRHVWRKPGTIPTAKHGGGSIMLWRHFSVAGTGRPVRIEEKLNGAKYRGILDENLQSVQDFRLGLRFTFQQYNDPKHTAKTTQEWLWDKSLKVLEWPSQSPDLNPIEHLWRDLKIAVQRCSPSNLTELERICGEEWENLSKYRCAKLVASYSRRLEAVIVAKGTSTKY</sequence>
<accession>A0AAZ3QMJ1</accession>
<dbReference type="InterPro" id="IPR038717">
    <property type="entry name" value="Tc1-like_DDE_dom"/>
</dbReference>
<dbReference type="Ensembl" id="ENSOTST00005133017.1">
    <property type="protein sequence ID" value="ENSOTSP00005129500.1"/>
    <property type="gene ID" value="ENSOTSG00005067228.1"/>
</dbReference>
<dbReference type="Gene3D" id="3.30.420.10">
    <property type="entry name" value="Ribonuclease H-like superfamily/Ribonuclease H"/>
    <property type="match status" value="1"/>
</dbReference>
<dbReference type="Pfam" id="PF13358">
    <property type="entry name" value="DDE_3"/>
    <property type="match status" value="1"/>
</dbReference>
<keyword evidence="4" id="KW-1185">Reference proteome</keyword>
<name>A0AAZ3QMJ1_ONCTS</name>
<evidence type="ECO:0000313" key="4">
    <source>
        <dbReference type="Proteomes" id="UP000694402"/>
    </source>
</evidence>
<feature type="domain" description="Tc1-like transposase DDE" evidence="2">
    <location>
        <begin position="81"/>
        <end position="205"/>
    </location>
</feature>